<organism evidence="6 7">
    <name type="scientific">Talaromyces marneffei (strain ATCC 18224 / CBS 334.59 / QM 7333)</name>
    <name type="common">Penicillium marneffei</name>
    <dbReference type="NCBI Taxonomy" id="441960"/>
    <lineage>
        <taxon>Eukaryota</taxon>
        <taxon>Fungi</taxon>
        <taxon>Dikarya</taxon>
        <taxon>Ascomycota</taxon>
        <taxon>Pezizomycotina</taxon>
        <taxon>Eurotiomycetes</taxon>
        <taxon>Eurotiomycetidae</taxon>
        <taxon>Eurotiales</taxon>
        <taxon>Trichocomaceae</taxon>
        <taxon>Talaromyces</taxon>
        <taxon>Talaromyces sect. Talaromyces</taxon>
    </lineage>
</organism>
<dbReference type="OrthoDB" id="5422068at2759"/>
<dbReference type="InterPro" id="IPR011057">
    <property type="entry name" value="Mss4-like_sf"/>
</dbReference>
<dbReference type="Proteomes" id="UP000001294">
    <property type="component" value="Unassembled WGS sequence"/>
</dbReference>
<evidence type="ECO:0000313" key="7">
    <source>
        <dbReference type="Proteomes" id="UP000001294"/>
    </source>
</evidence>
<dbReference type="PANTHER" id="PTHR33337:SF40">
    <property type="entry name" value="CENP-V_GFA DOMAIN-CONTAINING PROTEIN-RELATED"/>
    <property type="match status" value="1"/>
</dbReference>
<dbReference type="VEuPathDB" id="FungiDB:PMAA_068850"/>
<evidence type="ECO:0000256" key="4">
    <source>
        <dbReference type="ARBA" id="ARBA00023239"/>
    </source>
</evidence>
<dbReference type="PROSITE" id="PS51891">
    <property type="entry name" value="CENP_V_GFA"/>
    <property type="match status" value="1"/>
</dbReference>
<dbReference type="PhylomeDB" id="B6Q8I7"/>
<sequence>MSEHSTITASISCLCGKVSSQQIALASLVKSLNEVPLCHCSACRTTSGVLCTSYYSLLTPDPTLQPHLKSQYGDDQLVSNPYLREYVESPRLSRWFCGVCGAHALTQLKPENRYLIAAGLVVPTASSMSDSECVAVHWCVGETHDGGLSVFMPGSADSGGIACLIGSVDAANTPITRSTMLEHDVGENKTENSDEDILQAQCHCGGTSFTVTRPNDKSKAPWSPWPDMIVPYHSGSPKNPEYVKWWLRANDTKYFAGTCACNSCRLGSGFPIQCWAFIPKANLVMNQGNTFTYETGTMKRFESSPGVYREFCDTCGATVFWHCDERPGVVDVSVGLLRSSNYWGQGGGLAGMGNWESELC</sequence>
<keyword evidence="4" id="KW-0456">Lyase</keyword>
<evidence type="ECO:0000256" key="3">
    <source>
        <dbReference type="ARBA" id="ARBA00022833"/>
    </source>
</evidence>
<evidence type="ECO:0000256" key="2">
    <source>
        <dbReference type="ARBA" id="ARBA00022723"/>
    </source>
</evidence>
<comment type="similarity">
    <text evidence="1">Belongs to the Gfa family.</text>
</comment>
<dbReference type="InterPro" id="IPR006913">
    <property type="entry name" value="CENP-V/GFA"/>
</dbReference>
<dbReference type="HOGENOM" id="CLU_038839_0_0_1"/>
<keyword evidence="2" id="KW-0479">Metal-binding</keyword>
<dbReference type="Pfam" id="PF04828">
    <property type="entry name" value="GFA"/>
    <property type="match status" value="2"/>
</dbReference>
<keyword evidence="7" id="KW-1185">Reference proteome</keyword>
<accession>B6Q8I7</accession>
<evidence type="ECO:0000259" key="5">
    <source>
        <dbReference type="PROSITE" id="PS51891"/>
    </source>
</evidence>
<gene>
    <name evidence="6" type="ORF">PMAA_068850</name>
</gene>
<feature type="domain" description="CENP-V/GFA" evidence="5">
    <location>
        <begin position="233"/>
        <end position="356"/>
    </location>
</feature>
<evidence type="ECO:0000256" key="1">
    <source>
        <dbReference type="ARBA" id="ARBA00005495"/>
    </source>
</evidence>
<dbReference type="SUPFAM" id="SSF51316">
    <property type="entry name" value="Mss4-like"/>
    <property type="match status" value="2"/>
</dbReference>
<dbReference type="GO" id="GO:0046872">
    <property type="term" value="F:metal ion binding"/>
    <property type="evidence" value="ECO:0007669"/>
    <property type="project" value="UniProtKB-KW"/>
</dbReference>
<dbReference type="GO" id="GO:0016846">
    <property type="term" value="F:carbon-sulfur lyase activity"/>
    <property type="evidence" value="ECO:0007669"/>
    <property type="project" value="InterPro"/>
</dbReference>
<name>B6Q8I7_TALMQ</name>
<dbReference type="PANTHER" id="PTHR33337">
    <property type="entry name" value="GFA DOMAIN-CONTAINING PROTEIN"/>
    <property type="match status" value="1"/>
</dbReference>
<dbReference type="EMBL" id="DS995900">
    <property type="protein sequence ID" value="EEA25791.1"/>
    <property type="molecule type" value="Genomic_DNA"/>
</dbReference>
<keyword evidence="3" id="KW-0862">Zinc</keyword>
<evidence type="ECO:0000313" key="6">
    <source>
        <dbReference type="EMBL" id="EEA25791.1"/>
    </source>
</evidence>
<dbReference type="Gene3D" id="3.90.1590.10">
    <property type="entry name" value="glutathione-dependent formaldehyde- activating enzyme (gfa)"/>
    <property type="match status" value="2"/>
</dbReference>
<protein>
    <submittedName>
        <fullName evidence="6">DUF636 domain protein</fullName>
    </submittedName>
</protein>
<dbReference type="AlphaFoldDB" id="B6Q8I7"/>
<reference evidence="7" key="1">
    <citation type="journal article" date="2015" name="Genome Announc.">
        <title>Genome sequence of the AIDS-associated pathogen Penicillium marneffei (ATCC18224) and its near taxonomic relative Talaromyces stipitatus (ATCC10500).</title>
        <authorList>
            <person name="Nierman W.C."/>
            <person name="Fedorova-Abrams N.D."/>
            <person name="Andrianopoulos A."/>
        </authorList>
    </citation>
    <scope>NUCLEOTIDE SEQUENCE [LARGE SCALE GENOMIC DNA]</scope>
    <source>
        <strain evidence="7">ATCC 18224 / CBS 334.59 / QM 7333</strain>
    </source>
</reference>
<proteinExistence type="inferred from homology"/>